<evidence type="ECO:0000313" key="8">
    <source>
        <dbReference type="Proteomes" id="UP000078387"/>
    </source>
</evidence>
<keyword evidence="4" id="KW-0175">Coiled coil</keyword>
<name>A0A5K1U5M8_ENTHI</name>
<dbReference type="EMBL" id="BDEQ01000001">
    <property type="protein sequence ID" value="GAT93262.1"/>
    <property type="molecule type" value="Genomic_DNA"/>
</dbReference>
<dbReference type="InterPro" id="IPR046347">
    <property type="entry name" value="bZIP_sf"/>
</dbReference>
<comment type="caution">
    <text evidence="7">The sequence shown here is derived from an EMBL/GenBank/DDBJ whole genome shotgun (WGS) entry which is preliminary data.</text>
</comment>
<dbReference type="GO" id="GO:0003677">
    <property type="term" value="F:DNA binding"/>
    <property type="evidence" value="ECO:0007669"/>
    <property type="project" value="UniProtKB-KW"/>
</dbReference>
<dbReference type="VEuPathDB" id="AmoebaDB:EHI5A_016680"/>
<protein>
    <recommendedName>
        <fullName evidence="6">BZIP domain-containing protein</fullName>
    </recommendedName>
</protein>
<dbReference type="VEuPathDB" id="AmoebaDB:EHI7A_006970"/>
<keyword evidence="2" id="KW-0238">DNA-binding</keyword>
<dbReference type="PROSITE" id="PS50217">
    <property type="entry name" value="BZIP"/>
    <property type="match status" value="1"/>
</dbReference>
<dbReference type="Proteomes" id="UP000078387">
    <property type="component" value="Unassembled WGS sequence"/>
</dbReference>
<feature type="coiled-coil region" evidence="4">
    <location>
        <begin position="92"/>
        <end position="133"/>
    </location>
</feature>
<dbReference type="InterPro" id="IPR004826">
    <property type="entry name" value="bZIP_Maf"/>
</dbReference>
<keyword evidence="1" id="KW-0805">Transcription regulation</keyword>
<evidence type="ECO:0000256" key="5">
    <source>
        <dbReference type="SAM" id="MobiDB-lite"/>
    </source>
</evidence>
<feature type="domain" description="BZIP" evidence="6">
    <location>
        <begin position="74"/>
        <end position="125"/>
    </location>
</feature>
<evidence type="ECO:0000256" key="1">
    <source>
        <dbReference type="ARBA" id="ARBA00023015"/>
    </source>
</evidence>
<keyword evidence="3" id="KW-0804">Transcription</keyword>
<sequence>MEAPYNPFNRHNESPPSQKSPLLPQNVSPPTPLSNGIIHTFDFTELEKMDLEEFDSYIETVRMKERITGDDEEKLRKLRRRIQNRWSSKMCRDKKRDKMNELKEELSLFKQKCEQLEEENKKLKELVSANISENTIQTEKSTLDFNN</sequence>
<dbReference type="Pfam" id="PF03131">
    <property type="entry name" value="bZIP_Maf"/>
    <property type="match status" value="1"/>
</dbReference>
<dbReference type="GO" id="GO:0003700">
    <property type="term" value="F:DNA-binding transcription factor activity"/>
    <property type="evidence" value="ECO:0007669"/>
    <property type="project" value="InterPro"/>
</dbReference>
<dbReference type="SMART" id="SM00338">
    <property type="entry name" value="BRLZ"/>
    <property type="match status" value="1"/>
</dbReference>
<evidence type="ECO:0000313" key="7">
    <source>
        <dbReference type="EMBL" id="GAT93262.1"/>
    </source>
</evidence>
<dbReference type="VEuPathDB" id="AmoebaDB:EHI8A_006210"/>
<proteinExistence type="predicted"/>
<dbReference type="VEuPathDB" id="AmoebaDB:KM1_018600"/>
<evidence type="ECO:0000256" key="2">
    <source>
        <dbReference type="ARBA" id="ARBA00023125"/>
    </source>
</evidence>
<feature type="region of interest" description="Disordered" evidence="5">
    <location>
        <begin position="1"/>
        <end position="33"/>
    </location>
</feature>
<evidence type="ECO:0000259" key="6">
    <source>
        <dbReference type="PROSITE" id="PS50217"/>
    </source>
</evidence>
<accession>A0A5K1U5M8</accession>
<dbReference type="InterPro" id="IPR004827">
    <property type="entry name" value="bZIP"/>
</dbReference>
<evidence type="ECO:0000256" key="3">
    <source>
        <dbReference type="ARBA" id="ARBA00023163"/>
    </source>
</evidence>
<dbReference type="SUPFAM" id="SSF57959">
    <property type="entry name" value="Leucine zipper domain"/>
    <property type="match status" value="1"/>
</dbReference>
<evidence type="ECO:0000256" key="4">
    <source>
        <dbReference type="SAM" id="Coils"/>
    </source>
</evidence>
<reference evidence="7 8" key="1">
    <citation type="submission" date="2016-05" db="EMBL/GenBank/DDBJ databases">
        <title>First whole genome sequencing of Entamoeba histolytica HM1:IMSS-clone-6.</title>
        <authorList>
            <person name="Mukherjee Avik.K."/>
            <person name="Izumyama S."/>
            <person name="Nakada-Tsukui K."/>
            <person name="Nozaki T."/>
        </authorList>
    </citation>
    <scope>NUCLEOTIDE SEQUENCE [LARGE SCALE GENOMIC DNA]</scope>
    <source>
        <strain evidence="7 8">HM1:IMSS clone 6</strain>
    </source>
</reference>
<dbReference type="Gene3D" id="1.20.5.170">
    <property type="match status" value="1"/>
</dbReference>
<gene>
    <name evidence="7" type="ORF">CL6EHI_127400</name>
</gene>
<dbReference type="CDD" id="cd14686">
    <property type="entry name" value="bZIP"/>
    <property type="match status" value="1"/>
</dbReference>
<feature type="compositionally biased region" description="Low complexity" evidence="5">
    <location>
        <begin position="14"/>
        <end position="25"/>
    </location>
</feature>
<dbReference type="VEuPathDB" id="AmoebaDB:EHI_127400"/>
<organism evidence="7 8">
    <name type="scientific">Entamoeba histolytica</name>
    <dbReference type="NCBI Taxonomy" id="5759"/>
    <lineage>
        <taxon>Eukaryota</taxon>
        <taxon>Amoebozoa</taxon>
        <taxon>Evosea</taxon>
        <taxon>Archamoebae</taxon>
        <taxon>Mastigamoebida</taxon>
        <taxon>Entamoebidae</taxon>
        <taxon>Entamoeba</taxon>
    </lineage>
</organism>
<dbReference type="AlphaFoldDB" id="A0A5K1U5M8"/>